<accession>A7H0D5</accession>
<dbReference type="OrthoDB" id="8606297at2"/>
<gene>
    <name evidence="2" type="ORF">CCV52592_0421</name>
</gene>
<evidence type="ECO:0000256" key="1">
    <source>
        <dbReference type="SAM" id="Phobius"/>
    </source>
</evidence>
<evidence type="ECO:0000313" key="2">
    <source>
        <dbReference type="EMBL" id="EAT99897.1"/>
    </source>
</evidence>
<feature type="transmembrane region" description="Helical" evidence="1">
    <location>
        <begin position="151"/>
        <end position="170"/>
    </location>
</feature>
<dbReference type="InterPro" id="IPR010266">
    <property type="entry name" value="NnrS"/>
</dbReference>
<dbReference type="AlphaFoldDB" id="A7H0D5"/>
<feature type="transmembrane region" description="Helical" evidence="1">
    <location>
        <begin position="275"/>
        <end position="297"/>
    </location>
</feature>
<feature type="transmembrane region" description="Helical" evidence="1">
    <location>
        <begin position="214"/>
        <end position="231"/>
    </location>
</feature>
<keyword evidence="1" id="KW-1133">Transmembrane helix</keyword>
<dbReference type="KEGG" id="ccv:CCV52592_0421"/>
<dbReference type="HOGENOM" id="CLU_066419_0_0_7"/>
<keyword evidence="1" id="KW-0472">Membrane</keyword>
<feature type="transmembrane region" description="Helical" evidence="1">
    <location>
        <begin position="12"/>
        <end position="31"/>
    </location>
</feature>
<feature type="transmembrane region" description="Helical" evidence="1">
    <location>
        <begin position="309"/>
        <end position="330"/>
    </location>
</feature>
<feature type="transmembrane region" description="Helical" evidence="1">
    <location>
        <begin position="243"/>
        <end position="263"/>
    </location>
</feature>
<evidence type="ECO:0000313" key="3">
    <source>
        <dbReference type="Proteomes" id="UP000006380"/>
    </source>
</evidence>
<name>A7H0D5_CAMC5</name>
<keyword evidence="1" id="KW-0812">Transmembrane</keyword>
<feature type="transmembrane region" description="Helical" evidence="1">
    <location>
        <begin position="95"/>
        <end position="114"/>
    </location>
</feature>
<protein>
    <submittedName>
        <fullName evidence="2">Heme-copper protein NnrS</fullName>
    </submittedName>
</protein>
<dbReference type="EMBL" id="CP000767">
    <property type="protein sequence ID" value="EAT99897.1"/>
    <property type="molecule type" value="Genomic_DNA"/>
</dbReference>
<feature type="transmembrane region" description="Helical" evidence="1">
    <location>
        <begin position="72"/>
        <end position="89"/>
    </location>
</feature>
<feature type="transmembrane region" description="Helical" evidence="1">
    <location>
        <begin position="37"/>
        <end position="60"/>
    </location>
</feature>
<dbReference type="RefSeq" id="WP_011992701.1">
    <property type="nucleotide sequence ID" value="NC_009715.2"/>
</dbReference>
<sequence length="368" mass="41408">MINDFFTHPMRIFFLSSVFCVVLGCLSFFVAGDFVSFHKFAFLGLVCPLAYGGFLFTAVPDWTNFPGDLKKHSVAMFALFILSLVAMFLDLKFSYFFMGCFWLYLTIFILVLIIRDRNDQNFSVASILIAFCAFDFLYVFSGDEKFLNAQIHLNMIAILVVSFRVSIVMAKEAFKLEPDMNEAVFAPSFVYKNLAISAFVLLIAALLLDASSQIVGFLALGCGFILLARLSEWHHLCLLRHHFVIFYYLISLFSGVGYVWLGASEILDLALSSNAIHLIALCVVMGVIMLIFNVAGLRHSGQELVFLRLSRLALVLLFAAGVSRSVLAIFSDKFYIGMPAVLFAVSFVLWAINFYAIFRDNEFTEDPE</sequence>
<keyword evidence="3" id="KW-1185">Reference proteome</keyword>
<proteinExistence type="predicted"/>
<dbReference type="Pfam" id="PF05940">
    <property type="entry name" value="NnrS"/>
    <property type="match status" value="1"/>
</dbReference>
<feature type="transmembrane region" description="Helical" evidence="1">
    <location>
        <begin position="121"/>
        <end position="139"/>
    </location>
</feature>
<reference evidence="2" key="1">
    <citation type="submission" date="2016-07" db="EMBL/GenBank/DDBJ databases">
        <title>Comparative genomics of the Campylobacter concisus group.</title>
        <authorList>
            <person name="Miller W.G."/>
            <person name="Yee E."/>
            <person name="Chapman M.H."/>
            <person name="Huynh S."/>
            <person name="Bono J.L."/>
            <person name="On S.L.W."/>
            <person name="StLeger J."/>
            <person name="Foster G."/>
            <person name="Parker C.T."/>
        </authorList>
    </citation>
    <scope>NUCLEOTIDE SEQUENCE</scope>
    <source>
        <strain evidence="2">525.92</strain>
    </source>
</reference>
<feature type="transmembrane region" description="Helical" evidence="1">
    <location>
        <begin position="190"/>
        <end position="208"/>
    </location>
</feature>
<organism evidence="2 3">
    <name type="scientific">Campylobacter curvus (strain 525.92)</name>
    <dbReference type="NCBI Taxonomy" id="360105"/>
    <lineage>
        <taxon>Bacteria</taxon>
        <taxon>Pseudomonadati</taxon>
        <taxon>Campylobacterota</taxon>
        <taxon>Epsilonproteobacteria</taxon>
        <taxon>Campylobacterales</taxon>
        <taxon>Campylobacteraceae</taxon>
        <taxon>Campylobacter</taxon>
    </lineage>
</organism>
<feature type="transmembrane region" description="Helical" evidence="1">
    <location>
        <begin position="336"/>
        <end position="358"/>
    </location>
</feature>
<dbReference type="STRING" id="360105.CCV52592_0421"/>
<dbReference type="Proteomes" id="UP000006380">
    <property type="component" value="Chromosome"/>
</dbReference>